<dbReference type="Pfam" id="PF21175">
    <property type="entry name" value="RecR_C"/>
    <property type="match status" value="1"/>
</dbReference>
<dbReference type="NCBIfam" id="TIGR00615">
    <property type="entry name" value="recR"/>
    <property type="match status" value="1"/>
</dbReference>
<dbReference type="SMART" id="SM00493">
    <property type="entry name" value="TOPRIM"/>
    <property type="match status" value="1"/>
</dbReference>
<keyword evidence="5 7" id="KW-0233">DNA recombination</keyword>
<dbReference type="InterPro" id="IPR006171">
    <property type="entry name" value="TOPRIM_dom"/>
</dbReference>
<evidence type="ECO:0000259" key="8">
    <source>
        <dbReference type="PROSITE" id="PS50880"/>
    </source>
</evidence>
<keyword evidence="3 7" id="KW-0863">Zinc-finger</keyword>
<dbReference type="RefSeq" id="WP_074838603.1">
    <property type="nucleotide sequence ID" value="NZ_CP047056.1"/>
</dbReference>
<dbReference type="GO" id="GO:0006281">
    <property type="term" value="P:DNA repair"/>
    <property type="evidence" value="ECO:0007669"/>
    <property type="project" value="UniProtKB-UniRule"/>
</dbReference>
<comment type="caution">
    <text evidence="7">Lacks conserved residue(s) required for the propagation of feature annotation.</text>
</comment>
<evidence type="ECO:0000256" key="3">
    <source>
        <dbReference type="ARBA" id="ARBA00022771"/>
    </source>
</evidence>
<organism evidence="9 10">
    <name type="scientific">Succinivibrio dextrinosolvens</name>
    <dbReference type="NCBI Taxonomy" id="83771"/>
    <lineage>
        <taxon>Bacteria</taxon>
        <taxon>Pseudomonadati</taxon>
        <taxon>Pseudomonadota</taxon>
        <taxon>Gammaproteobacteria</taxon>
        <taxon>Aeromonadales</taxon>
        <taxon>Succinivibrionaceae</taxon>
        <taxon>Succinivibrio</taxon>
    </lineage>
</organism>
<reference evidence="9 10" key="1">
    <citation type="submission" date="2016-10" db="EMBL/GenBank/DDBJ databases">
        <authorList>
            <person name="Varghese N."/>
            <person name="Submissions S."/>
        </authorList>
    </citation>
    <scope>NUCLEOTIDE SEQUENCE [LARGE SCALE GENOMIC DNA]</scope>
    <source>
        <strain evidence="9 10">22B</strain>
    </source>
</reference>
<dbReference type="GO" id="GO:0006310">
    <property type="term" value="P:DNA recombination"/>
    <property type="evidence" value="ECO:0007669"/>
    <property type="project" value="UniProtKB-UniRule"/>
</dbReference>
<name>A0A662Z8E3_9GAMM</name>
<dbReference type="Proteomes" id="UP000243374">
    <property type="component" value="Unassembled WGS sequence"/>
</dbReference>
<keyword evidence="1 7" id="KW-0479">Metal-binding</keyword>
<dbReference type="Pfam" id="PF13662">
    <property type="entry name" value="Toprim_4"/>
    <property type="match status" value="1"/>
</dbReference>
<keyword evidence="6 7" id="KW-0234">DNA repair</keyword>
<gene>
    <name evidence="7" type="primary">recR</name>
    <name evidence="9" type="ORF">SAMN04487865_100323</name>
</gene>
<sequence>MSSSSLLDSMVEALQVMPGIGPVSATRIAYYLLDRKRSEGLAMAKVIEQGLNNISICPHCRNYTDEKDQECELCSSAKRRNSGSICIVESPSDVMAIESSSSYSGNYFVLHGHLSPIDGIGPEELGFDVLTRRLKEENITEVILALGQTAEGEVTASYIAAIAKKLNISVSKIATGVPVGGELTSVDGNTLALSFNFRRKI</sequence>
<dbReference type="Gene3D" id="6.10.250.240">
    <property type="match status" value="1"/>
</dbReference>
<dbReference type="InterPro" id="IPR000093">
    <property type="entry name" value="DNA_Rcmb_RecR"/>
</dbReference>
<accession>A0A662Z8E3</accession>
<evidence type="ECO:0000256" key="2">
    <source>
        <dbReference type="ARBA" id="ARBA00022763"/>
    </source>
</evidence>
<comment type="function">
    <text evidence="7">May play a role in DNA repair. It seems to be involved in an RecBC-independent recombinational process of DNA repair. It may act with RecF and RecO.</text>
</comment>
<dbReference type="InterPro" id="IPR034137">
    <property type="entry name" value="TOPRIM_RecR"/>
</dbReference>
<evidence type="ECO:0000313" key="9">
    <source>
        <dbReference type="EMBL" id="SFJ81423.1"/>
    </source>
</evidence>
<dbReference type="Gene3D" id="3.40.1360.10">
    <property type="match status" value="1"/>
</dbReference>
<evidence type="ECO:0000313" key="10">
    <source>
        <dbReference type="Proteomes" id="UP000243374"/>
    </source>
</evidence>
<protein>
    <recommendedName>
        <fullName evidence="7">Recombination protein RecR</fullName>
    </recommendedName>
</protein>
<dbReference type="PROSITE" id="PS50880">
    <property type="entry name" value="TOPRIM"/>
    <property type="match status" value="1"/>
</dbReference>
<dbReference type="HAMAP" id="MF_00017">
    <property type="entry name" value="RecR"/>
    <property type="match status" value="1"/>
</dbReference>
<keyword evidence="2 7" id="KW-0227">DNA damage</keyword>
<dbReference type="OrthoDB" id="9802672at2"/>
<dbReference type="CDD" id="cd01025">
    <property type="entry name" value="TOPRIM_recR"/>
    <property type="match status" value="1"/>
</dbReference>
<keyword evidence="10" id="KW-1185">Reference proteome</keyword>
<dbReference type="AlphaFoldDB" id="A0A662Z8E3"/>
<keyword evidence="4 7" id="KW-0862">Zinc</keyword>
<evidence type="ECO:0000256" key="5">
    <source>
        <dbReference type="ARBA" id="ARBA00023172"/>
    </source>
</evidence>
<dbReference type="GO" id="GO:0003677">
    <property type="term" value="F:DNA binding"/>
    <property type="evidence" value="ECO:0007669"/>
    <property type="project" value="UniProtKB-UniRule"/>
</dbReference>
<dbReference type="Gene3D" id="1.10.8.420">
    <property type="entry name" value="RecR Domain 1"/>
    <property type="match status" value="1"/>
</dbReference>
<evidence type="ECO:0000256" key="7">
    <source>
        <dbReference type="HAMAP-Rule" id="MF_00017"/>
    </source>
</evidence>
<evidence type="ECO:0000256" key="6">
    <source>
        <dbReference type="ARBA" id="ARBA00023204"/>
    </source>
</evidence>
<dbReference type="PANTHER" id="PTHR30446">
    <property type="entry name" value="RECOMBINATION PROTEIN RECR"/>
    <property type="match status" value="1"/>
</dbReference>
<dbReference type="EMBL" id="FOSF01000003">
    <property type="protein sequence ID" value="SFJ81423.1"/>
    <property type="molecule type" value="Genomic_DNA"/>
</dbReference>
<dbReference type="InterPro" id="IPR023627">
    <property type="entry name" value="Rcmb_RecR"/>
</dbReference>
<evidence type="ECO:0000256" key="4">
    <source>
        <dbReference type="ARBA" id="ARBA00022833"/>
    </source>
</evidence>
<feature type="domain" description="Toprim" evidence="8">
    <location>
        <begin position="83"/>
        <end position="178"/>
    </location>
</feature>
<proteinExistence type="inferred from homology"/>
<dbReference type="SUPFAM" id="SSF111304">
    <property type="entry name" value="Recombination protein RecR"/>
    <property type="match status" value="1"/>
</dbReference>
<comment type="similarity">
    <text evidence="7">Belongs to the RecR family.</text>
</comment>
<dbReference type="Pfam" id="PF21176">
    <property type="entry name" value="RecR_HhH"/>
    <property type="match status" value="1"/>
</dbReference>
<dbReference type="PANTHER" id="PTHR30446:SF0">
    <property type="entry name" value="RECOMBINATION PROTEIN RECR"/>
    <property type="match status" value="1"/>
</dbReference>
<evidence type="ECO:0000256" key="1">
    <source>
        <dbReference type="ARBA" id="ARBA00022723"/>
    </source>
</evidence>
<dbReference type="GO" id="GO:0008270">
    <property type="term" value="F:zinc ion binding"/>
    <property type="evidence" value="ECO:0007669"/>
    <property type="project" value="UniProtKB-KW"/>
</dbReference>